<feature type="transmembrane region" description="Helical" evidence="6">
    <location>
        <begin position="186"/>
        <end position="204"/>
    </location>
</feature>
<dbReference type="RefSeq" id="WP_110255620.1">
    <property type="nucleotide sequence ID" value="NZ_QJKB01000004.1"/>
</dbReference>
<dbReference type="PANTHER" id="PTHR30086">
    <property type="entry name" value="ARGININE EXPORTER PROTEIN ARGO"/>
    <property type="match status" value="1"/>
</dbReference>
<comment type="caution">
    <text evidence="7">The sequence shown here is derived from an EMBL/GenBank/DDBJ whole genome shotgun (WGS) entry which is preliminary data.</text>
</comment>
<dbReference type="InterPro" id="IPR001123">
    <property type="entry name" value="LeuE-type"/>
</dbReference>
<accession>A0A318J5R5</accession>
<dbReference type="EMBL" id="QJKB01000004">
    <property type="protein sequence ID" value="PXX43055.1"/>
    <property type="molecule type" value="Genomic_DNA"/>
</dbReference>
<feature type="transmembrane region" description="Helical" evidence="6">
    <location>
        <begin position="148"/>
        <end position="166"/>
    </location>
</feature>
<dbReference type="Pfam" id="PF01810">
    <property type="entry name" value="LysE"/>
    <property type="match status" value="1"/>
</dbReference>
<dbReference type="PIRSF" id="PIRSF006324">
    <property type="entry name" value="LeuE"/>
    <property type="match status" value="1"/>
</dbReference>
<reference evidence="7 8" key="1">
    <citation type="submission" date="2018-05" db="EMBL/GenBank/DDBJ databases">
        <title>Genomic Encyclopedia of Type Strains, Phase IV (KMG-IV): sequencing the most valuable type-strain genomes for metagenomic binning, comparative biology and taxonomic classification.</title>
        <authorList>
            <person name="Goeker M."/>
        </authorList>
    </citation>
    <scope>NUCLEOTIDE SEQUENCE [LARGE SCALE GENOMIC DNA]</scope>
    <source>
        <strain evidence="7 8">DSM 19792</strain>
    </source>
</reference>
<dbReference type="PANTHER" id="PTHR30086:SF20">
    <property type="entry name" value="ARGININE EXPORTER PROTEIN ARGO-RELATED"/>
    <property type="match status" value="1"/>
</dbReference>
<keyword evidence="2" id="KW-1003">Cell membrane</keyword>
<evidence type="ECO:0000256" key="5">
    <source>
        <dbReference type="ARBA" id="ARBA00023136"/>
    </source>
</evidence>
<feature type="transmembrane region" description="Helical" evidence="6">
    <location>
        <begin position="112"/>
        <end position="136"/>
    </location>
</feature>
<evidence type="ECO:0000313" key="8">
    <source>
        <dbReference type="Proteomes" id="UP000247792"/>
    </source>
</evidence>
<keyword evidence="5 6" id="KW-0472">Membrane</keyword>
<comment type="subcellular location">
    <subcellularLocation>
        <location evidence="1">Cell membrane</location>
        <topology evidence="1">Multi-pass membrane protein</topology>
    </subcellularLocation>
</comment>
<feature type="transmembrane region" description="Helical" evidence="6">
    <location>
        <begin position="75"/>
        <end position="92"/>
    </location>
</feature>
<dbReference type="OrthoDB" id="9804822at2"/>
<keyword evidence="3 6" id="KW-0812">Transmembrane</keyword>
<evidence type="ECO:0000313" key="7">
    <source>
        <dbReference type="EMBL" id="PXX43055.1"/>
    </source>
</evidence>
<proteinExistence type="predicted"/>
<gene>
    <name evidence="7" type="ORF">DFR42_10456</name>
</gene>
<name>A0A318J5R5_9BURK</name>
<feature type="transmembrane region" description="Helical" evidence="6">
    <location>
        <begin position="42"/>
        <end position="68"/>
    </location>
</feature>
<evidence type="ECO:0000256" key="1">
    <source>
        <dbReference type="ARBA" id="ARBA00004651"/>
    </source>
</evidence>
<evidence type="ECO:0000256" key="3">
    <source>
        <dbReference type="ARBA" id="ARBA00022692"/>
    </source>
</evidence>
<dbReference type="GO" id="GO:0005886">
    <property type="term" value="C:plasma membrane"/>
    <property type="evidence" value="ECO:0007669"/>
    <property type="project" value="UniProtKB-SubCell"/>
</dbReference>
<evidence type="ECO:0000256" key="6">
    <source>
        <dbReference type="SAM" id="Phobius"/>
    </source>
</evidence>
<evidence type="ECO:0000256" key="4">
    <source>
        <dbReference type="ARBA" id="ARBA00022989"/>
    </source>
</evidence>
<dbReference type="GO" id="GO:0015171">
    <property type="term" value="F:amino acid transmembrane transporter activity"/>
    <property type="evidence" value="ECO:0007669"/>
    <property type="project" value="TreeGrafter"/>
</dbReference>
<keyword evidence="4 6" id="KW-1133">Transmembrane helix</keyword>
<sequence>MISLTTLATFSIAVLLLLCSPGPNMAFVMTCGMQYGVRGSIAAALGIGLADILLTILTACGISAIIIAWPPSFDLIRYAGAVYLLWMAYKALLKSAPATPAASQTVPLRTVFARSCLNSLLNPKALLFFMVFLPQFVDEQAGAVTSQLLLLGATLTIISTVFHTLLGSFGHLIRHALMRHKKAARLQAGVLAAVLSLLALRLLLMAR</sequence>
<protein>
    <submittedName>
        <fullName evidence="7">Threonine/homoserine/homoserine lactone efflux protein</fullName>
    </submittedName>
</protein>
<dbReference type="AlphaFoldDB" id="A0A318J5R5"/>
<organism evidence="7 8">
    <name type="scientific">Undibacterium pigrum</name>
    <dbReference type="NCBI Taxonomy" id="401470"/>
    <lineage>
        <taxon>Bacteria</taxon>
        <taxon>Pseudomonadati</taxon>
        <taxon>Pseudomonadota</taxon>
        <taxon>Betaproteobacteria</taxon>
        <taxon>Burkholderiales</taxon>
        <taxon>Oxalobacteraceae</taxon>
        <taxon>Undibacterium</taxon>
    </lineage>
</organism>
<evidence type="ECO:0000256" key="2">
    <source>
        <dbReference type="ARBA" id="ARBA00022475"/>
    </source>
</evidence>
<keyword evidence="8" id="KW-1185">Reference proteome</keyword>
<dbReference type="Proteomes" id="UP000247792">
    <property type="component" value="Unassembled WGS sequence"/>
</dbReference>